<dbReference type="EMBL" id="BTSY01000001">
    <property type="protein sequence ID" value="GMT12114.1"/>
    <property type="molecule type" value="Genomic_DNA"/>
</dbReference>
<proteinExistence type="predicted"/>
<protein>
    <submittedName>
        <fullName evidence="1">Uncharacterized protein</fullName>
    </submittedName>
</protein>
<evidence type="ECO:0000313" key="1">
    <source>
        <dbReference type="EMBL" id="GMT12114.1"/>
    </source>
</evidence>
<accession>A0AAV5V2E3</accession>
<name>A0AAV5V2E3_9BILA</name>
<keyword evidence="2" id="KW-1185">Reference proteome</keyword>
<feature type="non-terminal residue" evidence="1">
    <location>
        <position position="84"/>
    </location>
</feature>
<feature type="non-terminal residue" evidence="1">
    <location>
        <position position="1"/>
    </location>
</feature>
<reference evidence="1" key="1">
    <citation type="submission" date="2023-10" db="EMBL/GenBank/DDBJ databases">
        <title>Genome assembly of Pristionchus species.</title>
        <authorList>
            <person name="Yoshida K."/>
            <person name="Sommer R.J."/>
        </authorList>
    </citation>
    <scope>NUCLEOTIDE SEQUENCE</scope>
    <source>
        <strain evidence="1">RS5133</strain>
    </source>
</reference>
<dbReference type="Proteomes" id="UP001432322">
    <property type="component" value="Unassembled WGS sequence"/>
</dbReference>
<sequence>IHTRIFNAIAQTMSHAIALEKITFTCVAFGRSDLSWCQDCSIFGDSVSEISFNRVVHIIALWDCHILYECVQKLIASLKPTTMR</sequence>
<dbReference type="AlphaFoldDB" id="A0AAV5V2E3"/>
<organism evidence="1 2">
    <name type="scientific">Pristionchus fissidentatus</name>
    <dbReference type="NCBI Taxonomy" id="1538716"/>
    <lineage>
        <taxon>Eukaryota</taxon>
        <taxon>Metazoa</taxon>
        <taxon>Ecdysozoa</taxon>
        <taxon>Nematoda</taxon>
        <taxon>Chromadorea</taxon>
        <taxon>Rhabditida</taxon>
        <taxon>Rhabditina</taxon>
        <taxon>Diplogasteromorpha</taxon>
        <taxon>Diplogasteroidea</taxon>
        <taxon>Neodiplogasteridae</taxon>
        <taxon>Pristionchus</taxon>
    </lineage>
</organism>
<comment type="caution">
    <text evidence="1">The sequence shown here is derived from an EMBL/GenBank/DDBJ whole genome shotgun (WGS) entry which is preliminary data.</text>
</comment>
<gene>
    <name evidence="1" type="ORF">PFISCL1PPCAC_3411</name>
</gene>
<evidence type="ECO:0000313" key="2">
    <source>
        <dbReference type="Proteomes" id="UP001432322"/>
    </source>
</evidence>